<dbReference type="RefSeq" id="YP_009191525.1">
    <property type="nucleotide sequence ID" value="NC_028697.1"/>
</dbReference>
<keyword evidence="2" id="KW-1185">Reference proteome</keyword>
<dbReference type="EMBL" id="KT388093">
    <property type="protein sequence ID" value="ALF02698.1"/>
    <property type="molecule type" value="Genomic_DNA"/>
</dbReference>
<protein>
    <submittedName>
        <fullName evidence="1">Uncharacterized protein</fullName>
    </submittedName>
</protein>
<dbReference type="KEGG" id="vg:26519716"/>
<sequence length="107" mass="12520">MEEIKLETTITKEQYDAIFGEKFDYHYFNLKRKALNRKRKEVNKMNVVIYFKNGNTAYFKDVEDYSADNLKIVFSYFGVSSQERKSATFYKDSIAGIAKTKGANNNE</sequence>
<evidence type="ECO:0000313" key="2">
    <source>
        <dbReference type="Proteomes" id="UP000201602"/>
    </source>
</evidence>
<dbReference type="OrthoDB" id="29037at10239"/>
<reference evidence="1 2" key="1">
    <citation type="submission" date="2015-08" db="EMBL/GenBank/DDBJ databases">
        <title>Complete genome sequence of transducing bacteriophage A25 of Streptococcus pyogenes.</title>
        <authorList>
            <person name="McCullor K.A."/>
            <person name="King C.J."/>
            <person name="Postoak B.M."/>
            <person name="McShan W.M."/>
        </authorList>
    </citation>
    <scope>NUCLEOTIDE SEQUENCE [LARGE SCALE GENOMIC DNA]</scope>
</reference>
<dbReference type="Proteomes" id="UP000201602">
    <property type="component" value="Segment"/>
</dbReference>
<accession>A0A0M4S6F4</accession>
<proteinExistence type="predicted"/>
<organism evidence="1 2">
    <name type="scientific">Streptococcus phage A25</name>
    <dbReference type="NCBI Taxonomy" id="1701850"/>
    <lineage>
        <taxon>Viruses</taxon>
        <taxon>Duplodnaviria</taxon>
        <taxon>Heunggongvirae</taxon>
        <taxon>Uroviricota</taxon>
        <taxon>Caudoviricetes</taxon>
        <taxon>Stonewallvirus</taxon>
        <taxon>Stonewallvirus A25</taxon>
    </lineage>
</organism>
<dbReference type="GeneID" id="26519716"/>
<gene>
    <name evidence="1" type="ORF">A25_18</name>
</gene>
<name>A0A0M4S6F4_9CAUD</name>
<evidence type="ECO:0000313" key="1">
    <source>
        <dbReference type="EMBL" id="ALF02698.1"/>
    </source>
</evidence>